<feature type="domain" description="PAC" evidence="10">
    <location>
        <begin position="103"/>
        <end position="155"/>
    </location>
</feature>
<evidence type="ECO:0000259" key="7">
    <source>
        <dbReference type="PROSITE" id="PS50109"/>
    </source>
</evidence>
<dbReference type="SUPFAM" id="SSF52172">
    <property type="entry name" value="CheY-like"/>
    <property type="match status" value="1"/>
</dbReference>
<evidence type="ECO:0000256" key="1">
    <source>
        <dbReference type="ARBA" id="ARBA00000085"/>
    </source>
</evidence>
<evidence type="ECO:0000259" key="8">
    <source>
        <dbReference type="PROSITE" id="PS50110"/>
    </source>
</evidence>
<evidence type="ECO:0000256" key="6">
    <source>
        <dbReference type="SAM" id="MobiDB-lite"/>
    </source>
</evidence>
<dbReference type="EC" id="2.7.13.3" evidence="2"/>
<organism evidence="11 12">
    <name type="scientific">Teichococcus deserti</name>
    <dbReference type="NCBI Taxonomy" id="1817963"/>
    <lineage>
        <taxon>Bacteria</taxon>
        <taxon>Pseudomonadati</taxon>
        <taxon>Pseudomonadota</taxon>
        <taxon>Alphaproteobacteria</taxon>
        <taxon>Acetobacterales</taxon>
        <taxon>Roseomonadaceae</taxon>
        <taxon>Roseomonas</taxon>
    </lineage>
</organism>
<gene>
    <name evidence="11" type="ORF">BKE38_21785</name>
</gene>
<feature type="domain" description="PAC" evidence="10">
    <location>
        <begin position="237"/>
        <end position="288"/>
    </location>
</feature>
<dbReference type="Gene3D" id="3.30.565.10">
    <property type="entry name" value="Histidine kinase-like ATPase, C-terminal domain"/>
    <property type="match status" value="1"/>
</dbReference>
<dbReference type="Pfam" id="PF02518">
    <property type="entry name" value="HATPase_c"/>
    <property type="match status" value="1"/>
</dbReference>
<dbReference type="SMART" id="SM00387">
    <property type="entry name" value="HATPase_c"/>
    <property type="match status" value="1"/>
</dbReference>
<evidence type="ECO:0000313" key="12">
    <source>
        <dbReference type="Proteomes" id="UP000188879"/>
    </source>
</evidence>
<feature type="domain" description="Response regulatory" evidence="8">
    <location>
        <begin position="579"/>
        <end position="693"/>
    </location>
</feature>
<feature type="domain" description="Histidine kinase" evidence="7">
    <location>
        <begin position="333"/>
        <end position="552"/>
    </location>
</feature>
<accession>A0A1V2GX09</accession>
<dbReference type="Gene3D" id="3.30.450.20">
    <property type="entry name" value="PAS domain"/>
    <property type="match status" value="2"/>
</dbReference>
<dbReference type="InterPro" id="IPR013655">
    <property type="entry name" value="PAS_fold_3"/>
</dbReference>
<evidence type="ECO:0000256" key="4">
    <source>
        <dbReference type="PROSITE-ProRule" id="PRU00169"/>
    </source>
</evidence>
<dbReference type="Gene3D" id="3.40.50.2300">
    <property type="match status" value="1"/>
</dbReference>
<dbReference type="PROSITE" id="PS50110">
    <property type="entry name" value="RESPONSE_REGULATORY"/>
    <property type="match status" value="1"/>
</dbReference>
<dbReference type="AlphaFoldDB" id="A0A1V2GX09"/>
<dbReference type="Pfam" id="PF08448">
    <property type="entry name" value="PAS_4"/>
    <property type="match status" value="1"/>
</dbReference>
<dbReference type="InterPro" id="IPR011006">
    <property type="entry name" value="CheY-like_superfamily"/>
</dbReference>
<dbReference type="PANTHER" id="PTHR43065">
    <property type="entry name" value="SENSOR HISTIDINE KINASE"/>
    <property type="match status" value="1"/>
</dbReference>
<dbReference type="InterPro" id="IPR035965">
    <property type="entry name" value="PAS-like_dom_sf"/>
</dbReference>
<dbReference type="PROSITE" id="PS50109">
    <property type="entry name" value="HIS_KIN"/>
    <property type="match status" value="1"/>
</dbReference>
<sequence>MTAGFDASPSDQAAPVPDPSGGGTPGQALHESEARLRALISASSDAVYRMSPDWREMRQLQGRDFIADTDRPSAGWLEKYVLPADQPEVRAAIEAALRSRCVFELEHRVIRADGSLGWTLSRAVPVPDATGAVMEWLGTASDITERKRAEAALAESQAEAERQRRLYEAILTNTPDLAYVWGLDHRFVYANKVLLQMWGRSWDEAIGRNCLELGYPDWHAAMHDREIDQVIATRQPVRGEVPFDGAFGLRLYEYILVPVIGDSGEVEAVAGTTRDVTEARAAEQTLRRHQEALERLVEERTAALLREVEERRRAEEALRQGEKLQAIGQLTGGIAHDFNNILQVVASGVSLLAMPALGAAQRAAVLEGMGKAAENARELTGRLLAFARRQALQPEAFDLNARISGMAELLRSTLGPRIRIETDLLPGLWPVMADPGRLEAALLNLAANARDAMLPEGGRLLLTTGNATLDRDAEHAAGDYVFVSVRDDGHGMPPAVLARVFEPFFTTKGPAKGTGLGLAQVHGFVLQSGGDVQIDSRPGEGTVVTLHLPRAELPAAAQPAAAAPAESSGAALARRAGRTVLVVDDNDDVAHFAASLLQGLGYATRRAGNAAAALALLEADAAIDAVFSDVVMPGEMDGLQLAARLRRDFPHLALLLASGYSEVLAEHDGPAAAEVLGKPYHLDELAAALDRAFAAVAR</sequence>
<protein>
    <recommendedName>
        <fullName evidence="2">histidine kinase</fullName>
        <ecNumber evidence="2">2.7.13.3</ecNumber>
    </recommendedName>
</protein>
<dbReference type="OrthoDB" id="9796100at2"/>
<feature type="modified residue" description="4-aspartylphosphate" evidence="4">
    <location>
        <position position="629"/>
    </location>
</feature>
<dbReference type="Pfam" id="PF08447">
    <property type="entry name" value="PAS_3"/>
    <property type="match status" value="1"/>
</dbReference>
<dbReference type="NCBIfam" id="TIGR00229">
    <property type="entry name" value="sensory_box"/>
    <property type="match status" value="2"/>
</dbReference>
<dbReference type="InterPro" id="IPR036890">
    <property type="entry name" value="HATPase_C_sf"/>
</dbReference>
<dbReference type="InterPro" id="IPR000700">
    <property type="entry name" value="PAS-assoc_C"/>
</dbReference>
<dbReference type="SMART" id="SM00448">
    <property type="entry name" value="REC"/>
    <property type="match status" value="1"/>
</dbReference>
<dbReference type="SMART" id="SM00091">
    <property type="entry name" value="PAS"/>
    <property type="match status" value="2"/>
</dbReference>
<dbReference type="Pfam" id="PF00072">
    <property type="entry name" value="Response_reg"/>
    <property type="match status" value="1"/>
</dbReference>
<feature type="coiled-coil region" evidence="5">
    <location>
        <begin position="279"/>
        <end position="325"/>
    </location>
</feature>
<feature type="region of interest" description="Disordered" evidence="6">
    <location>
        <begin position="1"/>
        <end position="28"/>
    </location>
</feature>
<dbReference type="PROSITE" id="PS50113">
    <property type="entry name" value="PAC"/>
    <property type="match status" value="2"/>
</dbReference>
<keyword evidence="5" id="KW-0175">Coiled coil</keyword>
<dbReference type="PROSITE" id="PS50112">
    <property type="entry name" value="PAS"/>
    <property type="match status" value="1"/>
</dbReference>
<evidence type="ECO:0000256" key="2">
    <source>
        <dbReference type="ARBA" id="ARBA00012438"/>
    </source>
</evidence>
<evidence type="ECO:0000259" key="9">
    <source>
        <dbReference type="PROSITE" id="PS50112"/>
    </source>
</evidence>
<dbReference type="PRINTS" id="PR00344">
    <property type="entry name" value="BCTRLSENSOR"/>
</dbReference>
<dbReference type="SUPFAM" id="SSF55785">
    <property type="entry name" value="PYP-like sensor domain (PAS domain)"/>
    <property type="match status" value="2"/>
</dbReference>
<dbReference type="SMART" id="SM00388">
    <property type="entry name" value="HisKA"/>
    <property type="match status" value="1"/>
</dbReference>
<dbReference type="InterPro" id="IPR013656">
    <property type="entry name" value="PAS_4"/>
</dbReference>
<evidence type="ECO:0000256" key="5">
    <source>
        <dbReference type="SAM" id="Coils"/>
    </source>
</evidence>
<dbReference type="InterPro" id="IPR004358">
    <property type="entry name" value="Sig_transdc_His_kin-like_C"/>
</dbReference>
<dbReference type="SUPFAM" id="SSF47384">
    <property type="entry name" value="Homodimeric domain of signal transducing histidine kinase"/>
    <property type="match status" value="1"/>
</dbReference>
<dbReference type="InterPro" id="IPR000014">
    <property type="entry name" value="PAS"/>
</dbReference>
<proteinExistence type="predicted"/>
<dbReference type="Gene3D" id="1.10.287.130">
    <property type="match status" value="1"/>
</dbReference>
<evidence type="ECO:0000259" key="10">
    <source>
        <dbReference type="PROSITE" id="PS50113"/>
    </source>
</evidence>
<dbReference type="InterPro" id="IPR005467">
    <property type="entry name" value="His_kinase_dom"/>
</dbReference>
<dbReference type="Proteomes" id="UP000188879">
    <property type="component" value="Unassembled WGS sequence"/>
</dbReference>
<dbReference type="InterPro" id="IPR036097">
    <property type="entry name" value="HisK_dim/P_sf"/>
</dbReference>
<dbReference type="RefSeq" id="WP_076959401.1">
    <property type="nucleotide sequence ID" value="NZ_MLCO01000242.1"/>
</dbReference>
<evidence type="ECO:0000313" key="11">
    <source>
        <dbReference type="EMBL" id="ONG48481.1"/>
    </source>
</evidence>
<dbReference type="PANTHER" id="PTHR43065:SF49">
    <property type="entry name" value="HISTIDINE KINASE"/>
    <property type="match status" value="1"/>
</dbReference>
<evidence type="ECO:0000256" key="3">
    <source>
        <dbReference type="ARBA" id="ARBA00022553"/>
    </source>
</evidence>
<comment type="catalytic activity">
    <reaction evidence="1">
        <text>ATP + protein L-histidine = ADP + protein N-phospho-L-histidine.</text>
        <dbReference type="EC" id="2.7.13.3"/>
    </reaction>
</comment>
<dbReference type="InterPro" id="IPR003661">
    <property type="entry name" value="HisK_dim/P_dom"/>
</dbReference>
<dbReference type="SUPFAM" id="SSF55874">
    <property type="entry name" value="ATPase domain of HSP90 chaperone/DNA topoisomerase II/histidine kinase"/>
    <property type="match status" value="1"/>
</dbReference>
<dbReference type="InterPro" id="IPR001610">
    <property type="entry name" value="PAC"/>
</dbReference>
<name>A0A1V2GX09_9PROT</name>
<dbReference type="SMART" id="SM00086">
    <property type="entry name" value="PAC"/>
    <property type="match status" value="1"/>
</dbReference>
<reference evidence="11 12" key="1">
    <citation type="submission" date="2016-10" db="EMBL/GenBank/DDBJ databases">
        <title>Draft Genome sequence of Roseomonas sp. strain M3.</title>
        <authorList>
            <person name="Subhash Y."/>
            <person name="Lee S."/>
        </authorList>
    </citation>
    <scope>NUCLEOTIDE SEQUENCE [LARGE SCALE GENOMIC DNA]</scope>
    <source>
        <strain evidence="11 12">M3</strain>
    </source>
</reference>
<comment type="caution">
    <text evidence="11">The sequence shown here is derived from an EMBL/GenBank/DDBJ whole genome shotgun (WGS) entry which is preliminary data.</text>
</comment>
<dbReference type="InterPro" id="IPR003594">
    <property type="entry name" value="HATPase_dom"/>
</dbReference>
<feature type="domain" description="PAS" evidence="9">
    <location>
        <begin position="163"/>
        <end position="234"/>
    </location>
</feature>
<dbReference type="CDD" id="cd00130">
    <property type="entry name" value="PAS"/>
    <property type="match status" value="2"/>
</dbReference>
<dbReference type="InterPro" id="IPR001789">
    <property type="entry name" value="Sig_transdc_resp-reg_receiver"/>
</dbReference>
<dbReference type="EMBL" id="MLCO01000242">
    <property type="protein sequence ID" value="ONG48481.1"/>
    <property type="molecule type" value="Genomic_DNA"/>
</dbReference>
<keyword evidence="12" id="KW-1185">Reference proteome</keyword>
<dbReference type="GO" id="GO:0000155">
    <property type="term" value="F:phosphorelay sensor kinase activity"/>
    <property type="evidence" value="ECO:0007669"/>
    <property type="project" value="InterPro"/>
</dbReference>
<keyword evidence="3 4" id="KW-0597">Phosphoprotein</keyword>